<feature type="transmembrane region" description="Helical" evidence="9">
    <location>
        <begin position="268"/>
        <end position="291"/>
    </location>
</feature>
<feature type="transmembrane region" description="Helical" evidence="9">
    <location>
        <begin position="133"/>
        <end position="152"/>
    </location>
</feature>
<feature type="transmembrane region" description="Helical" evidence="9">
    <location>
        <begin position="236"/>
        <end position="256"/>
    </location>
</feature>
<dbReference type="InterPro" id="IPR003918">
    <property type="entry name" value="NADH_UbQ_OxRdtase"/>
</dbReference>
<dbReference type="InterPro" id="IPR001750">
    <property type="entry name" value="ND/Mrp_TM"/>
</dbReference>
<feature type="transmembrane region" description="Helical" evidence="9">
    <location>
        <begin position="448"/>
        <end position="465"/>
    </location>
</feature>
<dbReference type="AlphaFoldDB" id="A0A562BPM6"/>
<evidence type="ECO:0000256" key="6">
    <source>
        <dbReference type="ARBA" id="ARBA00023027"/>
    </source>
</evidence>
<feature type="transmembrane region" description="Helical" evidence="9">
    <location>
        <begin position="28"/>
        <end position="48"/>
    </location>
</feature>
<feature type="transmembrane region" description="Helical" evidence="9">
    <location>
        <begin position="108"/>
        <end position="127"/>
    </location>
</feature>
<dbReference type="PANTHER" id="PTHR43507:SF1">
    <property type="entry name" value="NADH-UBIQUINONE OXIDOREDUCTASE CHAIN 4"/>
    <property type="match status" value="1"/>
</dbReference>
<dbReference type="PANTHER" id="PTHR43507">
    <property type="entry name" value="NADH-UBIQUINONE OXIDOREDUCTASE CHAIN 4"/>
    <property type="match status" value="1"/>
</dbReference>
<dbReference type="PRINTS" id="PR01437">
    <property type="entry name" value="NUOXDRDTASE4"/>
</dbReference>
<feature type="domain" description="NADH:quinone oxidoreductase/Mrp antiporter transmembrane" evidence="10">
    <location>
        <begin position="130"/>
        <end position="411"/>
    </location>
</feature>
<feature type="transmembrane region" description="Helical" evidence="9">
    <location>
        <begin position="164"/>
        <end position="184"/>
    </location>
</feature>
<keyword evidence="4" id="KW-1278">Translocase</keyword>
<feature type="domain" description="NADH:ubiquinone oxidoreductase chain 4 N-terminal" evidence="11">
    <location>
        <begin position="64"/>
        <end position="121"/>
    </location>
</feature>
<dbReference type="GO" id="GO:0042773">
    <property type="term" value="P:ATP synthesis coupled electron transport"/>
    <property type="evidence" value="ECO:0007669"/>
    <property type="project" value="InterPro"/>
</dbReference>
<dbReference type="InterPro" id="IPR000260">
    <property type="entry name" value="NADH4_N"/>
</dbReference>
<dbReference type="Pfam" id="PF01059">
    <property type="entry name" value="Oxidored_q5_N"/>
    <property type="match status" value="1"/>
</dbReference>
<evidence type="ECO:0000256" key="7">
    <source>
        <dbReference type="ARBA" id="ARBA00023136"/>
    </source>
</evidence>
<evidence type="ECO:0000256" key="2">
    <source>
        <dbReference type="ARBA" id="ARBA00009025"/>
    </source>
</evidence>
<evidence type="ECO:0000256" key="1">
    <source>
        <dbReference type="ARBA" id="ARBA00004127"/>
    </source>
</evidence>
<feature type="transmembrane region" description="Helical" evidence="9">
    <location>
        <begin position="204"/>
        <end position="224"/>
    </location>
</feature>
<dbReference type="GO" id="GO:0008137">
    <property type="term" value="F:NADH dehydrogenase (ubiquinone) activity"/>
    <property type="evidence" value="ECO:0007669"/>
    <property type="project" value="InterPro"/>
</dbReference>
<evidence type="ECO:0000259" key="10">
    <source>
        <dbReference type="Pfam" id="PF00361"/>
    </source>
</evidence>
<dbReference type="NCBIfam" id="NF004499">
    <property type="entry name" value="PRK05846.1-3"/>
    <property type="match status" value="1"/>
</dbReference>
<comment type="subcellular location">
    <subcellularLocation>
        <location evidence="1">Endomembrane system</location>
        <topology evidence="1">Multi-pass membrane protein</topology>
    </subcellularLocation>
    <subcellularLocation>
        <location evidence="8">Membrane</location>
        <topology evidence="8">Multi-pass membrane protein</topology>
    </subcellularLocation>
</comment>
<keyword evidence="5 9" id="KW-1133">Transmembrane helix</keyword>
<dbReference type="EMBL" id="VLJN01000012">
    <property type="protein sequence ID" value="TWG86763.1"/>
    <property type="molecule type" value="Genomic_DNA"/>
</dbReference>
<dbReference type="GO" id="GO:0048039">
    <property type="term" value="F:ubiquinone binding"/>
    <property type="evidence" value="ECO:0007669"/>
    <property type="project" value="TreeGrafter"/>
</dbReference>
<evidence type="ECO:0000259" key="11">
    <source>
        <dbReference type="Pfam" id="PF01059"/>
    </source>
</evidence>
<evidence type="ECO:0000256" key="4">
    <source>
        <dbReference type="ARBA" id="ARBA00022967"/>
    </source>
</evidence>
<comment type="similarity">
    <text evidence="2">Belongs to the complex I subunit 4 family.</text>
</comment>
<dbReference type="Pfam" id="PF00361">
    <property type="entry name" value="Proton_antipo_M"/>
    <property type="match status" value="1"/>
</dbReference>
<dbReference type="Proteomes" id="UP000318141">
    <property type="component" value="Unassembled WGS sequence"/>
</dbReference>
<dbReference type="OrthoDB" id="9768329at2"/>
<reference evidence="12 13" key="1">
    <citation type="submission" date="2019-07" db="EMBL/GenBank/DDBJ databases">
        <title>Genome sequencing of lignin-degrading bacterial isolates.</title>
        <authorList>
            <person name="Gladden J."/>
        </authorList>
    </citation>
    <scope>NUCLEOTIDE SEQUENCE [LARGE SCALE GENOMIC DNA]</scope>
    <source>
        <strain evidence="12 13">J11</strain>
    </source>
</reference>
<feature type="transmembrane region" description="Helical" evidence="9">
    <location>
        <begin position="329"/>
        <end position="347"/>
    </location>
</feature>
<keyword evidence="7 9" id="KW-0472">Membrane</keyword>
<dbReference type="InterPro" id="IPR010227">
    <property type="entry name" value="NADH_Q_OxRdtase_chainM/4"/>
</dbReference>
<gene>
    <name evidence="12" type="ORF">L602_000200001640</name>
</gene>
<evidence type="ECO:0000313" key="13">
    <source>
        <dbReference type="Proteomes" id="UP000318141"/>
    </source>
</evidence>
<comment type="caution">
    <text evidence="12">The sequence shown here is derived from an EMBL/GenBank/DDBJ whole genome shotgun (WGS) entry which is preliminary data.</text>
</comment>
<accession>A0A562BPM6</accession>
<keyword evidence="6" id="KW-0520">NAD</keyword>
<dbReference type="NCBIfam" id="TIGR01972">
    <property type="entry name" value="NDH_I_M"/>
    <property type="match status" value="1"/>
</dbReference>
<evidence type="ECO:0000256" key="8">
    <source>
        <dbReference type="RuleBase" id="RU000320"/>
    </source>
</evidence>
<dbReference type="GO" id="GO:0015990">
    <property type="term" value="P:electron transport coupled proton transport"/>
    <property type="evidence" value="ECO:0007669"/>
    <property type="project" value="TreeGrafter"/>
</dbReference>
<protein>
    <submittedName>
        <fullName evidence="12">NADH dehydrogenase subunit M</fullName>
    </submittedName>
</protein>
<keyword evidence="13" id="KW-1185">Reference proteome</keyword>
<dbReference type="GO" id="GO:0012505">
    <property type="term" value="C:endomembrane system"/>
    <property type="evidence" value="ECO:0007669"/>
    <property type="project" value="UniProtKB-SubCell"/>
</dbReference>
<dbReference type="GO" id="GO:0003954">
    <property type="term" value="F:NADH dehydrogenase activity"/>
    <property type="evidence" value="ECO:0007669"/>
    <property type="project" value="TreeGrafter"/>
</dbReference>
<name>A0A562BPM6_9BURK</name>
<feature type="transmembrane region" description="Helical" evidence="9">
    <location>
        <begin position="368"/>
        <end position="389"/>
    </location>
</feature>
<dbReference type="GO" id="GO:0016020">
    <property type="term" value="C:membrane"/>
    <property type="evidence" value="ECO:0007669"/>
    <property type="project" value="UniProtKB-SubCell"/>
</dbReference>
<evidence type="ECO:0000313" key="12">
    <source>
        <dbReference type="EMBL" id="TWG86763.1"/>
    </source>
</evidence>
<keyword evidence="3 8" id="KW-0812">Transmembrane</keyword>
<organism evidence="12 13">
    <name type="scientific">Cupriavidus gilardii J11</name>
    <dbReference type="NCBI Taxonomy" id="936133"/>
    <lineage>
        <taxon>Bacteria</taxon>
        <taxon>Pseudomonadati</taxon>
        <taxon>Pseudomonadota</taxon>
        <taxon>Betaproteobacteria</taxon>
        <taxon>Burkholderiales</taxon>
        <taxon>Burkholderiaceae</taxon>
        <taxon>Cupriavidus</taxon>
    </lineage>
</organism>
<proteinExistence type="inferred from homology"/>
<feature type="transmembrane region" description="Helical" evidence="9">
    <location>
        <begin position="401"/>
        <end position="424"/>
    </location>
</feature>
<feature type="transmembrane region" description="Helical" evidence="9">
    <location>
        <begin position="6"/>
        <end position="21"/>
    </location>
</feature>
<feature type="transmembrane region" description="Helical" evidence="9">
    <location>
        <begin position="298"/>
        <end position="317"/>
    </location>
</feature>
<evidence type="ECO:0000256" key="3">
    <source>
        <dbReference type="ARBA" id="ARBA00022692"/>
    </source>
</evidence>
<sequence length="488" mass="53882">MVLSFAIWLPIFFGLLVLAFGSDRSPGFVRWTALIGSVVSFIVTLPLVTGFDRSTAQMQFVEKFSWIERFNIQYYLGVDGISMWFVVLTAFITVIVVIAGWEVITERVAAYMASFLILSGIMIGVFASLDGMLFYVFFEATLIPMYIIIGVWGGPNRVYAAFKFFLYTLMGSLLTMIALLYLYSQTGTFEILQWHQAKLGMNEQILLFIAFFLAFAVKVPMWPVHTWLPDAHVEAPTGGSVVLAAIMLKLGAYGFLRFSLPIAPDASHSLAAFIITISLVAVIYIGLVAMVQADMKKLVAYSSIAHMGFVTLGFFIFSQMGVEGGIVQMISHGFISGAMFLCIGVLYDRVHSRQIADYGGVVNTMPKFAALSVFFAMANCGLPATSGFIGEFMVILGAVEYNFWIGLLAATALILGAAYSLWMVKRVIFGEVRHQHVAELTDLNKREFVMLGLLAIMTLYMGLYPKPFTDVMHASVANLLSHVAQSKL</sequence>
<dbReference type="NCBIfam" id="NF004501">
    <property type="entry name" value="PRK05846.1-5"/>
    <property type="match status" value="1"/>
</dbReference>
<evidence type="ECO:0000256" key="9">
    <source>
        <dbReference type="SAM" id="Phobius"/>
    </source>
</evidence>
<feature type="transmembrane region" description="Helical" evidence="9">
    <location>
        <begin position="81"/>
        <end position="101"/>
    </location>
</feature>
<evidence type="ECO:0000256" key="5">
    <source>
        <dbReference type="ARBA" id="ARBA00022989"/>
    </source>
</evidence>